<dbReference type="AlphaFoldDB" id="A0A0S4QHB3"/>
<proteinExistence type="predicted"/>
<name>A0A0S4QHB3_9ACTN</name>
<dbReference type="RefSeq" id="WP_006542387.1">
    <property type="nucleotide sequence ID" value="NZ_FAOZ01000002.1"/>
</dbReference>
<reference evidence="2" key="1">
    <citation type="submission" date="2015-11" db="EMBL/GenBank/DDBJ databases">
        <authorList>
            <person name="Varghese N."/>
        </authorList>
    </citation>
    <scope>NUCLEOTIDE SEQUENCE [LARGE SCALE GENOMIC DNA]</scope>
    <source>
        <strain evidence="2">DSM 45899</strain>
    </source>
</reference>
<dbReference type="EMBL" id="FAOZ01000002">
    <property type="protein sequence ID" value="CUU54168.1"/>
    <property type="molecule type" value="Genomic_DNA"/>
</dbReference>
<organism evidence="1 2">
    <name type="scientific">Parafrankia irregularis</name>
    <dbReference type="NCBI Taxonomy" id="795642"/>
    <lineage>
        <taxon>Bacteria</taxon>
        <taxon>Bacillati</taxon>
        <taxon>Actinomycetota</taxon>
        <taxon>Actinomycetes</taxon>
        <taxon>Frankiales</taxon>
        <taxon>Frankiaceae</taxon>
        <taxon>Parafrankia</taxon>
    </lineage>
</organism>
<gene>
    <name evidence="1" type="ORF">Ga0074812_102174</name>
</gene>
<evidence type="ECO:0000313" key="2">
    <source>
        <dbReference type="Proteomes" id="UP000198802"/>
    </source>
</evidence>
<sequence>MESGGDDEEMITEEGGCGAWQRVPEDIVVRLDDVPGAAYEVPSEVTCALQEGHPDNHMAVLQGWGSEEVWLSWSAPRTITAPGCRVDGMTCLLPSGHQGHHHVIMADMVEDEGPYWVADRAELEARRASVARG</sequence>
<accession>A0A0S4QHB3</accession>
<evidence type="ECO:0000313" key="1">
    <source>
        <dbReference type="EMBL" id="CUU54168.1"/>
    </source>
</evidence>
<protein>
    <submittedName>
        <fullName evidence="1">Uncharacterized protein</fullName>
    </submittedName>
</protein>
<keyword evidence="2" id="KW-1185">Reference proteome</keyword>
<dbReference type="Proteomes" id="UP000198802">
    <property type="component" value="Unassembled WGS sequence"/>
</dbReference>